<evidence type="ECO:0000313" key="3">
    <source>
        <dbReference type="Proteomes" id="UP000250671"/>
    </source>
</evidence>
<dbReference type="Proteomes" id="UP000250671">
    <property type="component" value="Unassembled WGS sequence"/>
</dbReference>
<accession>A0A2Y8J0E2</accession>
<dbReference type="EMBL" id="UCZA01000003">
    <property type="protein sequence ID" value="SQP80675.1"/>
    <property type="molecule type" value="Genomic_DNA"/>
</dbReference>
<dbReference type="AlphaFoldDB" id="A0A2Y8J0E2"/>
<feature type="signal peptide" evidence="1">
    <location>
        <begin position="1"/>
        <end position="28"/>
    </location>
</feature>
<reference evidence="2 3" key="1">
    <citation type="submission" date="2018-06" db="EMBL/GenBank/DDBJ databases">
        <authorList>
            <consortium name="Pathogen Informatics"/>
            <person name="Doyle S."/>
        </authorList>
    </citation>
    <scope>NUCLEOTIDE SEQUENCE [LARGE SCALE GENOMIC DNA]</scope>
    <source>
        <strain evidence="2 3">VREC0535</strain>
    </source>
</reference>
<protein>
    <submittedName>
        <fullName evidence="2">Fimbrial protein</fullName>
    </submittedName>
</protein>
<gene>
    <name evidence="2" type="ORF">SAMEA3752557_00840</name>
</gene>
<feature type="chain" id="PRO_5030061734" evidence="1">
    <location>
        <begin position="29"/>
        <end position="105"/>
    </location>
</feature>
<keyword evidence="1" id="KW-0732">Signal</keyword>
<proteinExistence type="predicted"/>
<organism evidence="2 3">
    <name type="scientific">Escherichia coli</name>
    <dbReference type="NCBI Taxonomy" id="562"/>
    <lineage>
        <taxon>Bacteria</taxon>
        <taxon>Pseudomonadati</taxon>
        <taxon>Pseudomonadota</taxon>
        <taxon>Gammaproteobacteria</taxon>
        <taxon>Enterobacterales</taxon>
        <taxon>Enterobacteriaceae</taxon>
        <taxon>Escherichia</taxon>
    </lineage>
</organism>
<evidence type="ECO:0000313" key="2">
    <source>
        <dbReference type="EMBL" id="SQP80675.1"/>
    </source>
</evidence>
<sequence>MQGKVKKILLHIYSAVLLFLASSWYVFAGTGSECYIESSSAGSYTIFINTPPYSVATQQVTTPYEISDAATDVPIVLRGDGIACKAIPNGDESIHFLNTADANLI</sequence>
<evidence type="ECO:0000256" key="1">
    <source>
        <dbReference type="SAM" id="SignalP"/>
    </source>
</evidence>
<name>A0A2Y8J0E2_ECOLX</name>